<sequence length="240" mass="24918">MGTQNIRLNVLARDVGNAKQICAVANGRALIGILVKGFASVEAAVAAVEQYQQAGVPVSVGLGAGDPTQWKKVAEVAVQTQPDHVNQVFPAAGYTLGGLQAVGNTHTIVNALIAPGGQSGKVQVTTGPMSNKVSELLSCDAAAAMLAEIGVHSVKFYPVDGLERLNEIKAMAEAAVRYGIPVFEPTGGIDAASIRPIVEVCLEAGAKQVIPHIYTSIVDKETGLTRLDQVEELLTAIEGL</sequence>
<organism evidence="1 2">
    <name type="scientific">Brevibacillus formosus</name>
    <dbReference type="NCBI Taxonomy" id="54913"/>
    <lineage>
        <taxon>Bacteria</taxon>
        <taxon>Bacillati</taxon>
        <taxon>Bacillota</taxon>
        <taxon>Bacilli</taxon>
        <taxon>Bacillales</taxon>
        <taxon>Paenibacillaceae</taxon>
        <taxon>Brevibacillus</taxon>
    </lineage>
</organism>
<dbReference type="EMBL" id="CP018145">
    <property type="protein sequence ID" value="ASJ54012.1"/>
    <property type="molecule type" value="Genomic_DNA"/>
</dbReference>
<dbReference type="InterPro" id="IPR010763">
    <property type="entry name" value="DgaF"/>
</dbReference>
<dbReference type="KEGG" id="bfm:BP422_10945"/>
<name>A0A220MGD8_9BACL</name>
<dbReference type="Proteomes" id="UP000197781">
    <property type="component" value="Chromosome"/>
</dbReference>
<proteinExistence type="predicted"/>
<evidence type="ECO:0000313" key="2">
    <source>
        <dbReference type="Proteomes" id="UP000197781"/>
    </source>
</evidence>
<protein>
    <submittedName>
        <fullName evidence="1">4-hydroxy-2-ketovalerate aldolase</fullName>
    </submittedName>
</protein>
<dbReference type="InterPro" id="IPR013785">
    <property type="entry name" value="Aldolase_TIM"/>
</dbReference>
<dbReference type="Gene3D" id="3.20.20.70">
    <property type="entry name" value="Aldolase class I"/>
    <property type="match status" value="1"/>
</dbReference>
<dbReference type="NCBIfam" id="TIGR03581">
    <property type="entry name" value="EF_0839"/>
    <property type="match status" value="1"/>
</dbReference>
<accession>A0A220MGD8</accession>
<reference evidence="1 2" key="1">
    <citation type="submission" date="2016-11" db="EMBL/GenBank/DDBJ databases">
        <authorList>
            <person name="Jaros S."/>
            <person name="Januszkiewicz K."/>
            <person name="Wedrychowicz H."/>
        </authorList>
    </citation>
    <scope>NUCLEOTIDE SEQUENCE [LARGE SCALE GENOMIC DNA]</scope>
    <source>
        <strain evidence="1 2">NF2</strain>
    </source>
</reference>
<dbReference type="RefSeq" id="WP_088907801.1">
    <property type="nucleotide sequence ID" value="NZ_CP018145.1"/>
</dbReference>
<dbReference type="AlphaFoldDB" id="A0A220MGD8"/>
<gene>
    <name evidence="1" type="ORF">BP422_10945</name>
</gene>
<dbReference type="Pfam" id="PF07071">
    <property type="entry name" value="KDGP_aldolase"/>
    <property type="match status" value="1"/>
</dbReference>
<evidence type="ECO:0000313" key="1">
    <source>
        <dbReference type="EMBL" id="ASJ54012.1"/>
    </source>
</evidence>